<dbReference type="EMBL" id="CAMKVN010000107">
    <property type="protein sequence ID" value="CAI2163717.1"/>
    <property type="molecule type" value="Genomic_DNA"/>
</dbReference>
<dbReference type="AlphaFoldDB" id="A0A9W4SCD0"/>
<evidence type="ECO:0000313" key="1">
    <source>
        <dbReference type="EMBL" id="CAI2163717.1"/>
    </source>
</evidence>
<name>A0A9W4SCD0_9GLOM</name>
<reference evidence="1" key="1">
    <citation type="submission" date="2022-08" db="EMBL/GenBank/DDBJ databases">
        <authorList>
            <person name="Kallberg Y."/>
            <person name="Tangrot J."/>
            <person name="Rosling A."/>
        </authorList>
    </citation>
    <scope>NUCLEOTIDE SEQUENCE</scope>
    <source>
        <strain evidence="1">Wild A</strain>
    </source>
</reference>
<keyword evidence="2" id="KW-1185">Reference proteome</keyword>
<protein>
    <submittedName>
        <fullName evidence="1">16601_t:CDS:1</fullName>
    </submittedName>
</protein>
<sequence>MTQKGKSTTQNKIIIGMGYGLSCLICKTNKNNEYNVYEKDNVDFRACGLSYL</sequence>
<dbReference type="Proteomes" id="UP001153678">
    <property type="component" value="Unassembled WGS sequence"/>
</dbReference>
<gene>
    <name evidence="1" type="ORF">FWILDA_LOCUS1209</name>
</gene>
<comment type="caution">
    <text evidence="1">The sequence shown here is derived from an EMBL/GenBank/DDBJ whole genome shotgun (WGS) entry which is preliminary data.</text>
</comment>
<proteinExistence type="predicted"/>
<organism evidence="1 2">
    <name type="scientific">Funneliformis geosporum</name>
    <dbReference type="NCBI Taxonomy" id="1117311"/>
    <lineage>
        <taxon>Eukaryota</taxon>
        <taxon>Fungi</taxon>
        <taxon>Fungi incertae sedis</taxon>
        <taxon>Mucoromycota</taxon>
        <taxon>Glomeromycotina</taxon>
        <taxon>Glomeromycetes</taxon>
        <taxon>Glomerales</taxon>
        <taxon>Glomeraceae</taxon>
        <taxon>Funneliformis</taxon>
    </lineage>
</organism>
<accession>A0A9W4SCD0</accession>
<evidence type="ECO:0000313" key="2">
    <source>
        <dbReference type="Proteomes" id="UP001153678"/>
    </source>
</evidence>